<dbReference type="Pfam" id="PF00642">
    <property type="entry name" value="zf-CCCH"/>
    <property type="match status" value="1"/>
</dbReference>
<organism evidence="7 8">
    <name type="scientific">Aspergillus keveii</name>
    <dbReference type="NCBI Taxonomy" id="714993"/>
    <lineage>
        <taxon>Eukaryota</taxon>
        <taxon>Fungi</taxon>
        <taxon>Dikarya</taxon>
        <taxon>Ascomycota</taxon>
        <taxon>Pezizomycotina</taxon>
        <taxon>Eurotiomycetes</taxon>
        <taxon>Eurotiomycetidae</taxon>
        <taxon>Eurotiales</taxon>
        <taxon>Aspergillaceae</taxon>
        <taxon>Aspergillus</taxon>
        <taxon>Aspergillus subgen. Nidulantes</taxon>
    </lineage>
</organism>
<gene>
    <name evidence="7" type="ORF">BJX66DRAFT_345765</name>
</gene>
<dbReference type="Proteomes" id="UP001610563">
    <property type="component" value="Unassembled WGS sequence"/>
</dbReference>
<keyword evidence="2 4" id="KW-0863">Zinc-finger</keyword>
<dbReference type="Gene3D" id="2.30.30.1190">
    <property type="match status" value="1"/>
</dbReference>
<evidence type="ECO:0000313" key="8">
    <source>
        <dbReference type="Proteomes" id="UP001610563"/>
    </source>
</evidence>
<dbReference type="PROSITE" id="PS50103">
    <property type="entry name" value="ZF_C3H1"/>
    <property type="match status" value="1"/>
</dbReference>
<feature type="domain" description="C3H1-type" evidence="6">
    <location>
        <begin position="27"/>
        <end position="53"/>
    </location>
</feature>
<dbReference type="InterPro" id="IPR000571">
    <property type="entry name" value="Znf_CCCH"/>
</dbReference>
<evidence type="ECO:0000256" key="5">
    <source>
        <dbReference type="SAM" id="MobiDB-lite"/>
    </source>
</evidence>
<feature type="zinc finger region" description="C3H1-type" evidence="4">
    <location>
        <begin position="27"/>
        <end position="53"/>
    </location>
</feature>
<name>A0ABR4FGY5_9EURO</name>
<accession>A0ABR4FGY5</accession>
<sequence>MAYRGKWRSRGNAASRGGSISFGKRHQQEIPCRYFERGKCHYGEGCRFSHELTGAVDFKSHRDAYLPTANYLDPRNPYMDWKSLLRNGIQGSGYSQTEHDEILQFWSGALEILESDNSGNHQLLVKDLVDDDLQGLDFILATAGADNPEGIRRIPAYHDPFLKVITHTSLLNCLSVDTFVGTLYTTFGGTNGDRAIRYLRSVCRNLISKGADASESAPVASLEMAKLLLLDALYQLLTRVARARFHDELPGLLDRDCS</sequence>
<dbReference type="EMBL" id="JBFTWV010000406">
    <property type="protein sequence ID" value="KAL2782513.1"/>
    <property type="molecule type" value="Genomic_DNA"/>
</dbReference>
<dbReference type="InterPro" id="IPR036855">
    <property type="entry name" value="Znf_CCCH_sf"/>
</dbReference>
<evidence type="ECO:0000313" key="7">
    <source>
        <dbReference type="EMBL" id="KAL2782513.1"/>
    </source>
</evidence>
<evidence type="ECO:0000259" key="6">
    <source>
        <dbReference type="PROSITE" id="PS50103"/>
    </source>
</evidence>
<evidence type="ECO:0000256" key="3">
    <source>
        <dbReference type="ARBA" id="ARBA00022833"/>
    </source>
</evidence>
<reference evidence="7 8" key="1">
    <citation type="submission" date="2024-07" db="EMBL/GenBank/DDBJ databases">
        <title>Section-level genome sequencing and comparative genomics of Aspergillus sections Usti and Cavernicolus.</title>
        <authorList>
            <consortium name="Lawrence Berkeley National Laboratory"/>
            <person name="Nybo J.L."/>
            <person name="Vesth T.C."/>
            <person name="Theobald S."/>
            <person name="Frisvad J.C."/>
            <person name="Larsen T.O."/>
            <person name="Kjaerboelling I."/>
            <person name="Rothschild-Mancinelli K."/>
            <person name="Lyhne E.K."/>
            <person name="Kogle M.E."/>
            <person name="Barry K."/>
            <person name="Clum A."/>
            <person name="Na H."/>
            <person name="Ledsgaard L."/>
            <person name="Lin J."/>
            <person name="Lipzen A."/>
            <person name="Kuo A."/>
            <person name="Riley R."/>
            <person name="Mondo S."/>
            <person name="Labutti K."/>
            <person name="Haridas S."/>
            <person name="Pangalinan J."/>
            <person name="Salamov A.A."/>
            <person name="Simmons B.A."/>
            <person name="Magnuson J.K."/>
            <person name="Chen J."/>
            <person name="Drula E."/>
            <person name="Henrissat B."/>
            <person name="Wiebenga A."/>
            <person name="Lubbers R.J."/>
            <person name="Gomes A.C."/>
            <person name="Makela M.R."/>
            <person name="Stajich J."/>
            <person name="Grigoriev I.V."/>
            <person name="Mortensen U.H."/>
            <person name="De Vries R.P."/>
            <person name="Baker S.E."/>
            <person name="Andersen M.R."/>
        </authorList>
    </citation>
    <scope>NUCLEOTIDE SEQUENCE [LARGE SCALE GENOMIC DNA]</scope>
    <source>
        <strain evidence="7 8">CBS 209.92</strain>
    </source>
</reference>
<evidence type="ECO:0000256" key="4">
    <source>
        <dbReference type="PROSITE-ProRule" id="PRU00723"/>
    </source>
</evidence>
<comment type="caution">
    <text evidence="7">The sequence shown here is derived from an EMBL/GenBank/DDBJ whole genome shotgun (WGS) entry which is preliminary data.</text>
</comment>
<keyword evidence="1 4" id="KW-0479">Metal-binding</keyword>
<feature type="region of interest" description="Disordered" evidence="5">
    <location>
        <begin position="1"/>
        <end position="20"/>
    </location>
</feature>
<dbReference type="SUPFAM" id="SSF90229">
    <property type="entry name" value="CCCH zinc finger"/>
    <property type="match status" value="1"/>
</dbReference>
<keyword evidence="3 4" id="KW-0862">Zinc</keyword>
<evidence type="ECO:0000256" key="2">
    <source>
        <dbReference type="ARBA" id="ARBA00022771"/>
    </source>
</evidence>
<protein>
    <recommendedName>
        <fullName evidence="6">C3H1-type domain-containing protein</fullName>
    </recommendedName>
</protein>
<keyword evidence="8" id="KW-1185">Reference proteome</keyword>
<evidence type="ECO:0000256" key="1">
    <source>
        <dbReference type="ARBA" id="ARBA00022723"/>
    </source>
</evidence>
<proteinExistence type="predicted"/>